<keyword evidence="1" id="KW-0677">Repeat</keyword>
<dbReference type="InterPro" id="IPR036770">
    <property type="entry name" value="Ankyrin_rpt-contain_sf"/>
</dbReference>
<dbReference type="GeneID" id="105270796"/>
<dbReference type="Pfam" id="PF00023">
    <property type="entry name" value="Ank"/>
    <property type="match status" value="2"/>
</dbReference>
<dbReference type="Gene3D" id="1.25.40.20">
    <property type="entry name" value="Ankyrin repeat-containing domain"/>
    <property type="match status" value="1"/>
</dbReference>
<evidence type="ECO:0000256" key="3">
    <source>
        <dbReference type="PROSITE-ProRule" id="PRU00023"/>
    </source>
</evidence>
<feature type="repeat" description="ANK" evidence="3">
    <location>
        <begin position="202"/>
        <end position="234"/>
    </location>
</feature>
<dbReference type="PROSITE" id="PS50297">
    <property type="entry name" value="ANK_REP_REGION"/>
    <property type="match status" value="4"/>
</dbReference>
<protein>
    <submittedName>
        <fullName evidence="5">26S proteasome non-ATPase regulatory subunit 10-like isoform X1</fullName>
    </submittedName>
</protein>
<dbReference type="SUPFAM" id="SSF48403">
    <property type="entry name" value="Ankyrin repeat"/>
    <property type="match status" value="1"/>
</dbReference>
<gene>
    <name evidence="5" type="primary">LOC105270796</name>
</gene>
<accession>A0A9R1U7S4</accession>
<evidence type="ECO:0000256" key="2">
    <source>
        <dbReference type="ARBA" id="ARBA00023043"/>
    </source>
</evidence>
<proteinExistence type="predicted"/>
<name>A0A9R1U7S4_9HYME</name>
<dbReference type="PRINTS" id="PR01415">
    <property type="entry name" value="ANKYRIN"/>
</dbReference>
<evidence type="ECO:0000313" key="4">
    <source>
        <dbReference type="Proteomes" id="UP000694866"/>
    </source>
</evidence>
<dbReference type="InterPro" id="IPR002110">
    <property type="entry name" value="Ankyrin_rpt"/>
</dbReference>
<dbReference type="GO" id="GO:0031436">
    <property type="term" value="C:BRCA1-BARD1 complex"/>
    <property type="evidence" value="ECO:0007669"/>
    <property type="project" value="TreeGrafter"/>
</dbReference>
<dbReference type="OrthoDB" id="1577640at2759"/>
<dbReference type="Proteomes" id="UP000694866">
    <property type="component" value="Unplaced"/>
</dbReference>
<keyword evidence="4" id="KW-1185">Reference proteome</keyword>
<organism evidence="4 5">
    <name type="scientific">Fopius arisanus</name>
    <dbReference type="NCBI Taxonomy" id="64838"/>
    <lineage>
        <taxon>Eukaryota</taxon>
        <taxon>Metazoa</taxon>
        <taxon>Ecdysozoa</taxon>
        <taxon>Arthropoda</taxon>
        <taxon>Hexapoda</taxon>
        <taxon>Insecta</taxon>
        <taxon>Pterygota</taxon>
        <taxon>Neoptera</taxon>
        <taxon>Endopterygota</taxon>
        <taxon>Hymenoptera</taxon>
        <taxon>Apocrita</taxon>
        <taxon>Ichneumonoidea</taxon>
        <taxon>Braconidae</taxon>
        <taxon>Opiinae</taxon>
        <taxon>Fopius</taxon>
    </lineage>
</organism>
<feature type="repeat" description="ANK" evidence="3">
    <location>
        <begin position="167"/>
        <end position="199"/>
    </location>
</feature>
<evidence type="ECO:0000256" key="1">
    <source>
        <dbReference type="ARBA" id="ARBA00022737"/>
    </source>
</evidence>
<dbReference type="AlphaFoldDB" id="A0A9R1U7S4"/>
<dbReference type="KEGG" id="fas:105270796"/>
<dbReference type="PANTHER" id="PTHR24171:SF11">
    <property type="entry name" value="26S PROTEASOME NON-ATPASE REGULATORY SUBUNIT 10"/>
    <property type="match status" value="1"/>
</dbReference>
<dbReference type="GO" id="GO:0070531">
    <property type="term" value="C:BRCA1-A complex"/>
    <property type="evidence" value="ECO:0007669"/>
    <property type="project" value="TreeGrafter"/>
</dbReference>
<feature type="repeat" description="ANK" evidence="3">
    <location>
        <begin position="134"/>
        <end position="166"/>
    </location>
</feature>
<dbReference type="Pfam" id="PF12796">
    <property type="entry name" value="Ank_2"/>
    <property type="match status" value="1"/>
</dbReference>
<sequence>MNQANPSIYDLAYEGKTTAVMKLMTENETLKTQTDSNGRMLLHWAALGGHHDLVQFLLSLGAPVDPGDDVSNFIPFNHTLHLVQYDLRIRRCLGSHSKRAEFDGLKECAASAGREKVVVILITEGANVNAQTIDGHSALQYAASKNWHSICLKLIEKGADVNIIDNRGATPLHRAASKGNIEIVKMLLAQGSRLKIDKTDAYGNSALHLACEEDRNAEAKLLVSHGANLELTNREKKIPLDLCTPTLARQLKALKEKPE</sequence>
<dbReference type="PROSITE" id="PS50088">
    <property type="entry name" value="ANK_REPEAT"/>
    <property type="match status" value="4"/>
</dbReference>
<dbReference type="SMART" id="SM00248">
    <property type="entry name" value="ANK"/>
    <property type="match status" value="5"/>
</dbReference>
<dbReference type="RefSeq" id="XP_011310261.1">
    <property type="nucleotide sequence ID" value="XM_011311959.1"/>
</dbReference>
<feature type="repeat" description="ANK" evidence="3">
    <location>
        <begin position="37"/>
        <end position="69"/>
    </location>
</feature>
<evidence type="ECO:0000313" key="5">
    <source>
        <dbReference type="RefSeq" id="XP_011310261.1"/>
    </source>
</evidence>
<dbReference type="GO" id="GO:0004842">
    <property type="term" value="F:ubiquitin-protein transferase activity"/>
    <property type="evidence" value="ECO:0007669"/>
    <property type="project" value="TreeGrafter"/>
</dbReference>
<reference evidence="5" key="1">
    <citation type="submission" date="2025-08" db="UniProtKB">
        <authorList>
            <consortium name="RefSeq"/>
        </authorList>
    </citation>
    <scope>IDENTIFICATION</scope>
    <source>
        <strain evidence="5">USDA-PBARC FA_bdor</strain>
        <tissue evidence="5">Whole organism</tissue>
    </source>
</reference>
<keyword evidence="2 3" id="KW-0040">ANK repeat</keyword>
<dbReference type="GO" id="GO:0085020">
    <property type="term" value="P:protein K6-linked ubiquitination"/>
    <property type="evidence" value="ECO:0007669"/>
    <property type="project" value="TreeGrafter"/>
</dbReference>
<dbReference type="PANTHER" id="PTHR24171">
    <property type="entry name" value="ANKYRIN REPEAT DOMAIN-CONTAINING PROTEIN 39-RELATED"/>
    <property type="match status" value="1"/>
</dbReference>